<accession>A0AAX3WCE5</accession>
<keyword evidence="1" id="KW-0812">Transmembrane</keyword>
<sequence>MELGTIFQSIIGAGIGSALIQGVLPFVRDNRERAARASHMAIRLAVGLEAYAAACHDLIAYNTNAEVHPEERLPNWKAQLPELAEFPADTEGWRALDRQLAGRCLSFRNKVAESQGLINETIYYNDDNIGDAVEVEATARGLEAWRLASALRRKHKVEAAEPVWDYIEHLERSEKRIEEAAEKRRSGS</sequence>
<reference evidence="2" key="1">
    <citation type="journal article" date="2022" name="Biotechnol. Bioprocess Eng.">
        <title>Pan-genome Analysis Reveals Comparative Genomic Features of Central Metabolic Pathways in Methylorubrum extorquens.</title>
        <authorList>
            <person name="Lee G.M."/>
            <person name="Scott-Nevros Z.K."/>
            <person name="Lee S.-M."/>
            <person name="Kim D."/>
        </authorList>
    </citation>
    <scope>NUCLEOTIDE SEQUENCE</scope>
    <source>
        <strain evidence="2">ATCC 55366</strain>
    </source>
</reference>
<dbReference type="RefSeq" id="WP_283535336.1">
    <property type="nucleotide sequence ID" value="NZ_CP073633.1"/>
</dbReference>
<evidence type="ECO:0000313" key="3">
    <source>
        <dbReference type="Proteomes" id="UP001223720"/>
    </source>
</evidence>
<organism evidence="2 3">
    <name type="scientific">Methylorubrum extorquens</name>
    <name type="common">Methylobacterium dichloromethanicum</name>
    <name type="synonym">Methylobacterium extorquens</name>
    <dbReference type="NCBI Taxonomy" id="408"/>
    <lineage>
        <taxon>Bacteria</taxon>
        <taxon>Pseudomonadati</taxon>
        <taxon>Pseudomonadota</taxon>
        <taxon>Alphaproteobacteria</taxon>
        <taxon>Hyphomicrobiales</taxon>
        <taxon>Methylobacteriaceae</taxon>
        <taxon>Methylorubrum</taxon>
    </lineage>
</organism>
<proteinExistence type="predicted"/>
<gene>
    <name evidence="2" type="ORF">KEC54_21385</name>
</gene>
<evidence type="ECO:0000313" key="2">
    <source>
        <dbReference type="EMBL" id="WHQ68873.1"/>
    </source>
</evidence>
<keyword evidence="1" id="KW-0472">Membrane</keyword>
<dbReference type="Proteomes" id="UP001223720">
    <property type="component" value="Chromosome"/>
</dbReference>
<keyword evidence="1" id="KW-1133">Transmembrane helix</keyword>
<feature type="transmembrane region" description="Helical" evidence="1">
    <location>
        <begin position="6"/>
        <end position="27"/>
    </location>
</feature>
<protein>
    <submittedName>
        <fullName evidence="2">Uncharacterized protein</fullName>
    </submittedName>
</protein>
<name>A0AAX3WCE5_METEX</name>
<evidence type="ECO:0000256" key="1">
    <source>
        <dbReference type="SAM" id="Phobius"/>
    </source>
</evidence>
<dbReference type="AlphaFoldDB" id="A0AAX3WCE5"/>
<dbReference type="EMBL" id="CP073633">
    <property type="protein sequence ID" value="WHQ68873.1"/>
    <property type="molecule type" value="Genomic_DNA"/>
</dbReference>